<proteinExistence type="predicted"/>
<gene>
    <name evidence="3" type="ORF">N7463_005739</name>
</gene>
<keyword evidence="4" id="KW-1185">Reference proteome</keyword>
<dbReference type="OrthoDB" id="4356504at2759"/>
<keyword evidence="1" id="KW-1133">Transmembrane helix</keyword>
<keyword evidence="2" id="KW-0732">Signal</keyword>
<reference evidence="3" key="1">
    <citation type="submission" date="2022-12" db="EMBL/GenBank/DDBJ databases">
        <authorList>
            <person name="Petersen C."/>
        </authorList>
    </citation>
    <scope>NUCLEOTIDE SEQUENCE</scope>
    <source>
        <strain evidence="3">IBT 29495</strain>
    </source>
</reference>
<dbReference type="AlphaFoldDB" id="A0A9X0C5X2"/>
<sequence>MRFSIFALATFIGLAFATPIEAEKDSVASAQINNCVTLCKIDGGVSSFRLYNFDFNPIQSNHSYRKLLKMKFISASITLVLSLAMLAAASPVELDKRACPVKKCAAADPAKCCPDKYGFCNTDTKECKCGVDCL</sequence>
<feature type="transmembrane region" description="Helical" evidence="1">
    <location>
        <begin position="72"/>
        <end position="92"/>
    </location>
</feature>
<keyword evidence="1" id="KW-0472">Membrane</keyword>
<name>A0A9X0C5X2_9EURO</name>
<evidence type="ECO:0000313" key="4">
    <source>
        <dbReference type="Proteomes" id="UP001149954"/>
    </source>
</evidence>
<evidence type="ECO:0000256" key="2">
    <source>
        <dbReference type="SAM" id="SignalP"/>
    </source>
</evidence>
<comment type="caution">
    <text evidence="3">The sequence shown here is derived from an EMBL/GenBank/DDBJ whole genome shotgun (WGS) entry which is preliminary data.</text>
</comment>
<feature type="chain" id="PRO_5040986542" evidence="2">
    <location>
        <begin position="18"/>
        <end position="134"/>
    </location>
</feature>
<dbReference type="Proteomes" id="UP001149954">
    <property type="component" value="Unassembled WGS sequence"/>
</dbReference>
<evidence type="ECO:0000256" key="1">
    <source>
        <dbReference type="SAM" id="Phobius"/>
    </source>
</evidence>
<reference evidence="3" key="2">
    <citation type="journal article" date="2023" name="IMA Fungus">
        <title>Comparative genomic study of the Penicillium genus elucidates a diverse pangenome and 15 lateral gene transfer events.</title>
        <authorList>
            <person name="Petersen C."/>
            <person name="Sorensen T."/>
            <person name="Nielsen M.R."/>
            <person name="Sondergaard T.E."/>
            <person name="Sorensen J.L."/>
            <person name="Fitzpatrick D.A."/>
            <person name="Frisvad J.C."/>
            <person name="Nielsen K.L."/>
        </authorList>
    </citation>
    <scope>NUCLEOTIDE SEQUENCE</scope>
    <source>
        <strain evidence="3">IBT 29495</strain>
    </source>
</reference>
<protein>
    <submittedName>
        <fullName evidence="3">Uncharacterized protein</fullName>
    </submittedName>
</protein>
<evidence type="ECO:0000313" key="3">
    <source>
        <dbReference type="EMBL" id="KAJ5502865.1"/>
    </source>
</evidence>
<feature type="signal peptide" evidence="2">
    <location>
        <begin position="1"/>
        <end position="17"/>
    </location>
</feature>
<organism evidence="3 4">
    <name type="scientific">Penicillium fimorum</name>
    <dbReference type="NCBI Taxonomy" id="1882269"/>
    <lineage>
        <taxon>Eukaryota</taxon>
        <taxon>Fungi</taxon>
        <taxon>Dikarya</taxon>
        <taxon>Ascomycota</taxon>
        <taxon>Pezizomycotina</taxon>
        <taxon>Eurotiomycetes</taxon>
        <taxon>Eurotiomycetidae</taxon>
        <taxon>Eurotiales</taxon>
        <taxon>Aspergillaceae</taxon>
        <taxon>Penicillium</taxon>
    </lineage>
</organism>
<dbReference type="EMBL" id="JAPWDS010000003">
    <property type="protein sequence ID" value="KAJ5502865.1"/>
    <property type="molecule type" value="Genomic_DNA"/>
</dbReference>
<accession>A0A9X0C5X2</accession>
<keyword evidence="1" id="KW-0812">Transmembrane</keyword>